<dbReference type="SUPFAM" id="SSF46955">
    <property type="entry name" value="Putative DNA-binding domain"/>
    <property type="match status" value="1"/>
</dbReference>
<dbReference type="GO" id="GO:0003677">
    <property type="term" value="F:DNA binding"/>
    <property type="evidence" value="ECO:0007669"/>
    <property type="project" value="InterPro"/>
</dbReference>
<dbReference type="NCBIfam" id="TIGR01764">
    <property type="entry name" value="excise"/>
    <property type="match status" value="1"/>
</dbReference>
<dbReference type="Proteomes" id="UP000253495">
    <property type="component" value="Unassembled WGS sequence"/>
</dbReference>
<name>A0A368VEQ8_9ACTN</name>
<evidence type="ECO:0000313" key="2">
    <source>
        <dbReference type="EMBL" id="RCW37491.1"/>
    </source>
</evidence>
<accession>A0A368VEQ8</accession>
<dbReference type="InterPro" id="IPR041657">
    <property type="entry name" value="HTH_17"/>
</dbReference>
<evidence type="ECO:0000259" key="1">
    <source>
        <dbReference type="Pfam" id="PF12728"/>
    </source>
</evidence>
<sequence>MLFNRFEASGNLRQSVQDLAEHLSGIRFVLVGRFGLVNGSAPDPGALALTADDQGLVTEHGECALHGAQRDPVLLDEVSLLRQALTCSENAFMDGGPQVVSNLQVRRLRIIRIDFSHVSEGTDSRKLNQLDNIALTRLSKSSSVPVVPVVAGGFTSSAGHDKAPAVLQHQPGLRTATVGEAMQFEGTRMYRVKAVAEMLDVSVNTIYRAIESGQLDAIKLGTGKGTLRISGSALNAYFEECAQAAYSAYVLGIASAAEADEQAGEVA</sequence>
<dbReference type="InterPro" id="IPR009061">
    <property type="entry name" value="DNA-bd_dom_put_sf"/>
</dbReference>
<feature type="domain" description="Helix-turn-helix" evidence="1">
    <location>
        <begin position="189"/>
        <end position="241"/>
    </location>
</feature>
<reference evidence="2 3" key="1">
    <citation type="submission" date="2018-07" db="EMBL/GenBank/DDBJ databases">
        <title>Genomic Encyclopedia of Type Strains, Phase III (KMG-III): the genomes of soil and plant-associated and newly described type strains.</title>
        <authorList>
            <person name="Whitman W."/>
        </authorList>
    </citation>
    <scope>NUCLEOTIDE SEQUENCE [LARGE SCALE GENOMIC DNA]</scope>
    <source>
        <strain evidence="2 3">CECT 8575</strain>
    </source>
</reference>
<comment type="caution">
    <text evidence="2">The sequence shown here is derived from an EMBL/GenBank/DDBJ whole genome shotgun (WGS) entry which is preliminary data.</text>
</comment>
<proteinExistence type="predicted"/>
<gene>
    <name evidence="2" type="ORF">DFQ14_1278</name>
</gene>
<dbReference type="InterPro" id="IPR010093">
    <property type="entry name" value="SinI_DNA-bd"/>
</dbReference>
<evidence type="ECO:0000313" key="3">
    <source>
        <dbReference type="Proteomes" id="UP000253495"/>
    </source>
</evidence>
<protein>
    <submittedName>
        <fullName evidence="2">Excisionase family DNA binding protein</fullName>
    </submittedName>
</protein>
<dbReference type="AlphaFoldDB" id="A0A368VEQ8"/>
<dbReference type="EMBL" id="QPJC01000027">
    <property type="protein sequence ID" value="RCW37491.1"/>
    <property type="molecule type" value="Genomic_DNA"/>
</dbReference>
<dbReference type="Pfam" id="PF12728">
    <property type="entry name" value="HTH_17"/>
    <property type="match status" value="1"/>
</dbReference>
<organism evidence="2 3">
    <name type="scientific">Halopolyspora algeriensis</name>
    <dbReference type="NCBI Taxonomy" id="1500506"/>
    <lineage>
        <taxon>Bacteria</taxon>
        <taxon>Bacillati</taxon>
        <taxon>Actinomycetota</taxon>
        <taxon>Actinomycetes</taxon>
        <taxon>Actinomycetes incertae sedis</taxon>
        <taxon>Halopolyspora</taxon>
    </lineage>
</organism>
<keyword evidence="3" id="KW-1185">Reference proteome</keyword>